<organism evidence="7 8">
    <name type="scientific">Nocardiopsis suaedae</name>
    <dbReference type="NCBI Taxonomy" id="3018444"/>
    <lineage>
        <taxon>Bacteria</taxon>
        <taxon>Bacillati</taxon>
        <taxon>Actinomycetota</taxon>
        <taxon>Actinomycetes</taxon>
        <taxon>Streptosporangiales</taxon>
        <taxon>Nocardiopsidaceae</taxon>
        <taxon>Nocardiopsis</taxon>
    </lineage>
</organism>
<dbReference type="PROSITE" id="PS00065">
    <property type="entry name" value="D_2_HYDROXYACID_DH_1"/>
    <property type="match status" value="1"/>
</dbReference>
<gene>
    <name evidence="7" type="ORF">O4U47_09425</name>
</gene>
<evidence type="ECO:0000256" key="1">
    <source>
        <dbReference type="ARBA" id="ARBA00005854"/>
    </source>
</evidence>
<keyword evidence="2 4" id="KW-0560">Oxidoreductase</keyword>
<sequence length="347" mass="36900">MADGRPRVLYTDPPWLASGDGADPALATVETEVLGPGVELAFGRREGGRYLLDGPDLAERARGARVLVVYRCKVTPELLDAAGPGLRAVVRQGVGVDNLNAPLLAERGLPGYNVPDYCVDEVSAHTSALALSLERAVVPQHQGLTGGAFDIYAGGVPRRTNRRTLGVVGFGRIGRAVAARLGAFYGRVLVYDPYIGRDLPEGYGAQAVDDLDELLGQAHMVTLHCPLNDETRGMFDAAALSRMRPDAYLVNAARGALVDPEGLGKALEEGRIAGAGLDVFFPENPHDDPRWAPVLAHPRTVVTSHRAFLSEEAEDSSRRRVAEAVAQALAGRPVRVGRVLPDPEGAA</sequence>
<evidence type="ECO:0000256" key="4">
    <source>
        <dbReference type="RuleBase" id="RU003719"/>
    </source>
</evidence>
<dbReference type="PANTHER" id="PTHR43761:SF1">
    <property type="entry name" value="D-ISOMER SPECIFIC 2-HYDROXYACID DEHYDROGENASE CATALYTIC DOMAIN-CONTAINING PROTEIN-RELATED"/>
    <property type="match status" value="1"/>
</dbReference>
<evidence type="ECO:0000259" key="5">
    <source>
        <dbReference type="Pfam" id="PF00389"/>
    </source>
</evidence>
<evidence type="ECO:0000313" key="7">
    <source>
        <dbReference type="EMBL" id="MDA2804731.1"/>
    </source>
</evidence>
<dbReference type="InterPro" id="IPR029752">
    <property type="entry name" value="D-isomer_DH_CS1"/>
</dbReference>
<dbReference type="PANTHER" id="PTHR43761">
    <property type="entry name" value="D-ISOMER SPECIFIC 2-HYDROXYACID DEHYDROGENASE FAMILY PROTEIN (AFU_ORTHOLOGUE AFUA_1G13630)"/>
    <property type="match status" value="1"/>
</dbReference>
<dbReference type="Pfam" id="PF00389">
    <property type="entry name" value="2-Hacid_dh"/>
    <property type="match status" value="1"/>
</dbReference>
<dbReference type="InterPro" id="IPR006140">
    <property type="entry name" value="D-isomer_DH_NAD-bd"/>
</dbReference>
<proteinExistence type="inferred from homology"/>
<feature type="domain" description="D-isomer specific 2-hydroxyacid dehydrogenase NAD-binding" evidence="6">
    <location>
        <begin position="128"/>
        <end position="307"/>
    </location>
</feature>
<dbReference type="PROSITE" id="PS00671">
    <property type="entry name" value="D_2_HYDROXYACID_DH_3"/>
    <property type="match status" value="1"/>
</dbReference>
<dbReference type="SUPFAM" id="SSF51735">
    <property type="entry name" value="NAD(P)-binding Rossmann-fold domains"/>
    <property type="match status" value="1"/>
</dbReference>
<feature type="domain" description="D-isomer specific 2-hydroxyacid dehydrogenase catalytic" evidence="5">
    <location>
        <begin position="56"/>
        <end position="334"/>
    </location>
</feature>
<reference evidence="7" key="1">
    <citation type="submission" date="2023-01" db="EMBL/GenBank/DDBJ databases">
        <title>Draft genome sequence of Nocardiopsis sp. LSu2-4 isolated from halophytes.</title>
        <authorList>
            <person name="Duangmal K."/>
            <person name="Chantavorakit T."/>
        </authorList>
    </citation>
    <scope>NUCLEOTIDE SEQUENCE</scope>
    <source>
        <strain evidence="7">LSu2-4</strain>
    </source>
</reference>
<dbReference type="Proteomes" id="UP001165685">
    <property type="component" value="Unassembled WGS sequence"/>
</dbReference>
<evidence type="ECO:0000256" key="3">
    <source>
        <dbReference type="ARBA" id="ARBA00023027"/>
    </source>
</evidence>
<dbReference type="CDD" id="cd05299">
    <property type="entry name" value="CtBP_dh"/>
    <property type="match status" value="1"/>
</dbReference>
<dbReference type="SUPFAM" id="SSF52283">
    <property type="entry name" value="Formate/glycerate dehydrogenase catalytic domain-like"/>
    <property type="match status" value="1"/>
</dbReference>
<evidence type="ECO:0000313" key="8">
    <source>
        <dbReference type="Proteomes" id="UP001165685"/>
    </source>
</evidence>
<dbReference type="RefSeq" id="WP_270677300.1">
    <property type="nucleotide sequence ID" value="NZ_JAQFWP010000013.1"/>
</dbReference>
<dbReference type="InterPro" id="IPR006139">
    <property type="entry name" value="D-isomer_2_OHA_DH_cat_dom"/>
</dbReference>
<name>A0ABT4TJ82_9ACTN</name>
<evidence type="ECO:0000256" key="2">
    <source>
        <dbReference type="ARBA" id="ARBA00023002"/>
    </source>
</evidence>
<accession>A0ABT4TJ82</accession>
<protein>
    <submittedName>
        <fullName evidence="7">C-terminal binding protein</fullName>
    </submittedName>
</protein>
<keyword evidence="3" id="KW-0520">NAD</keyword>
<dbReference type="InterPro" id="IPR029753">
    <property type="entry name" value="D-isomer_DH_CS"/>
</dbReference>
<dbReference type="Gene3D" id="3.40.50.720">
    <property type="entry name" value="NAD(P)-binding Rossmann-like Domain"/>
    <property type="match status" value="2"/>
</dbReference>
<comment type="similarity">
    <text evidence="1 4">Belongs to the D-isomer specific 2-hydroxyacid dehydrogenase family.</text>
</comment>
<dbReference type="InterPro" id="IPR043322">
    <property type="entry name" value="CtBP"/>
</dbReference>
<dbReference type="InterPro" id="IPR050418">
    <property type="entry name" value="D-iso_2-hydroxyacid_DH_PdxB"/>
</dbReference>
<dbReference type="Pfam" id="PF02826">
    <property type="entry name" value="2-Hacid_dh_C"/>
    <property type="match status" value="1"/>
</dbReference>
<dbReference type="InterPro" id="IPR036291">
    <property type="entry name" value="NAD(P)-bd_dom_sf"/>
</dbReference>
<keyword evidence="8" id="KW-1185">Reference proteome</keyword>
<comment type="caution">
    <text evidence="7">The sequence shown here is derived from an EMBL/GenBank/DDBJ whole genome shotgun (WGS) entry which is preliminary data.</text>
</comment>
<dbReference type="EMBL" id="JAQFWP010000013">
    <property type="protein sequence ID" value="MDA2804731.1"/>
    <property type="molecule type" value="Genomic_DNA"/>
</dbReference>
<evidence type="ECO:0000259" key="6">
    <source>
        <dbReference type="Pfam" id="PF02826"/>
    </source>
</evidence>